<evidence type="ECO:0000313" key="2">
    <source>
        <dbReference type="EMBL" id="ORY97741.1"/>
    </source>
</evidence>
<dbReference type="Proteomes" id="UP000242180">
    <property type="component" value="Unassembled WGS sequence"/>
</dbReference>
<proteinExistence type="predicted"/>
<keyword evidence="3" id="KW-1185">Reference proteome</keyword>
<feature type="region of interest" description="Disordered" evidence="1">
    <location>
        <begin position="13"/>
        <end position="77"/>
    </location>
</feature>
<reference evidence="2 3" key="1">
    <citation type="submission" date="2016-07" db="EMBL/GenBank/DDBJ databases">
        <title>Pervasive Adenine N6-methylation of Active Genes in Fungi.</title>
        <authorList>
            <consortium name="DOE Joint Genome Institute"/>
            <person name="Mondo S.J."/>
            <person name="Dannebaum R.O."/>
            <person name="Kuo R.C."/>
            <person name="Labutti K."/>
            <person name="Haridas S."/>
            <person name="Kuo A."/>
            <person name="Salamov A."/>
            <person name="Ahrendt S.R."/>
            <person name="Lipzen A."/>
            <person name="Sullivan W."/>
            <person name="Andreopoulos W.B."/>
            <person name="Clum A."/>
            <person name="Lindquist E."/>
            <person name="Daum C."/>
            <person name="Ramamoorthy G.K."/>
            <person name="Gryganskyi A."/>
            <person name="Culley D."/>
            <person name="Magnuson J.K."/>
            <person name="James T.Y."/>
            <person name="O'Malley M.A."/>
            <person name="Stajich J.E."/>
            <person name="Spatafora J.W."/>
            <person name="Visel A."/>
            <person name="Grigoriev I.V."/>
        </authorList>
    </citation>
    <scope>NUCLEOTIDE SEQUENCE [LARGE SCALE GENOMIC DNA]</scope>
    <source>
        <strain evidence="2 3">NRRL 2496</strain>
    </source>
</reference>
<feature type="compositionally biased region" description="Polar residues" evidence="1">
    <location>
        <begin position="13"/>
        <end position="32"/>
    </location>
</feature>
<organism evidence="2 3">
    <name type="scientific">Syncephalastrum racemosum</name>
    <name type="common">Filamentous fungus</name>
    <dbReference type="NCBI Taxonomy" id="13706"/>
    <lineage>
        <taxon>Eukaryota</taxon>
        <taxon>Fungi</taxon>
        <taxon>Fungi incertae sedis</taxon>
        <taxon>Mucoromycota</taxon>
        <taxon>Mucoromycotina</taxon>
        <taxon>Mucoromycetes</taxon>
        <taxon>Mucorales</taxon>
        <taxon>Syncephalastraceae</taxon>
        <taxon>Syncephalastrum</taxon>
    </lineage>
</organism>
<feature type="compositionally biased region" description="Polar residues" evidence="1">
    <location>
        <begin position="60"/>
        <end position="71"/>
    </location>
</feature>
<dbReference type="OrthoDB" id="2261102at2759"/>
<protein>
    <submittedName>
        <fullName evidence="2">Uncharacterized protein</fullName>
    </submittedName>
</protein>
<accession>A0A1X2HFP2</accession>
<dbReference type="AlphaFoldDB" id="A0A1X2HFP2"/>
<dbReference type="InParanoid" id="A0A1X2HFP2"/>
<evidence type="ECO:0000256" key="1">
    <source>
        <dbReference type="SAM" id="MobiDB-lite"/>
    </source>
</evidence>
<feature type="compositionally biased region" description="Polar residues" evidence="1">
    <location>
        <begin position="40"/>
        <end position="53"/>
    </location>
</feature>
<sequence>MFTSVINGFWSSINNSNKKQTTNNRNSVSSCSDTEDALTRLNSTSSSCNSFPRSTPPQAIPNASSSSTSTHMNRRRSTALFGLSNHIADDYVQKDLSSSW</sequence>
<evidence type="ECO:0000313" key="3">
    <source>
        <dbReference type="Proteomes" id="UP000242180"/>
    </source>
</evidence>
<dbReference type="EMBL" id="MCGN01000004">
    <property type="protein sequence ID" value="ORY97741.1"/>
    <property type="molecule type" value="Genomic_DNA"/>
</dbReference>
<comment type="caution">
    <text evidence="2">The sequence shown here is derived from an EMBL/GenBank/DDBJ whole genome shotgun (WGS) entry which is preliminary data.</text>
</comment>
<name>A0A1X2HFP2_SYNRA</name>
<gene>
    <name evidence="2" type="ORF">BCR43DRAFT_490283</name>
</gene>